<comment type="caution">
    <text evidence="1">The sequence shown here is derived from an EMBL/GenBank/DDBJ whole genome shotgun (WGS) entry which is preliminary data.</text>
</comment>
<keyword evidence="2" id="KW-1185">Reference proteome</keyword>
<reference evidence="1 2" key="1">
    <citation type="submission" date="2019-10" db="EMBL/GenBank/DDBJ databases">
        <title>Draft Genome Sequence of Cytophagaceae sp. SJW1-29.</title>
        <authorList>
            <person name="Choi A."/>
        </authorList>
    </citation>
    <scope>NUCLEOTIDE SEQUENCE [LARGE SCALE GENOMIC DNA]</scope>
    <source>
        <strain evidence="1 2">SJW1-29</strain>
    </source>
</reference>
<sequence>MQQPVQYEIEALDDEAIKSILSPFKGRHVRIAVQEVEKKAKPNQLDLYEKALEVRERFKNSKIDPNINLSDLANEVNL</sequence>
<protein>
    <submittedName>
        <fullName evidence="1">Uncharacterized protein</fullName>
    </submittedName>
</protein>
<dbReference type="AlphaFoldDB" id="A0A7C9BHN4"/>
<evidence type="ECO:0000313" key="1">
    <source>
        <dbReference type="EMBL" id="MPR33255.1"/>
    </source>
</evidence>
<gene>
    <name evidence="1" type="ORF">GBK04_07755</name>
</gene>
<name>A0A7C9BHN4_9BACT</name>
<dbReference type="Proteomes" id="UP000479293">
    <property type="component" value="Unassembled WGS sequence"/>
</dbReference>
<proteinExistence type="predicted"/>
<organism evidence="1 2">
    <name type="scientific">Salmonirosea aquatica</name>
    <dbReference type="NCBI Taxonomy" id="2654236"/>
    <lineage>
        <taxon>Bacteria</taxon>
        <taxon>Pseudomonadati</taxon>
        <taxon>Bacteroidota</taxon>
        <taxon>Cytophagia</taxon>
        <taxon>Cytophagales</taxon>
        <taxon>Spirosomataceae</taxon>
        <taxon>Salmonirosea</taxon>
    </lineage>
</organism>
<dbReference type="EMBL" id="WHLY01000002">
    <property type="protein sequence ID" value="MPR33255.1"/>
    <property type="molecule type" value="Genomic_DNA"/>
</dbReference>
<accession>A0A7C9BHN4</accession>
<dbReference type="RefSeq" id="WP_152758359.1">
    <property type="nucleotide sequence ID" value="NZ_WHLY01000002.1"/>
</dbReference>
<evidence type="ECO:0000313" key="2">
    <source>
        <dbReference type="Proteomes" id="UP000479293"/>
    </source>
</evidence>